<dbReference type="AlphaFoldDB" id="A0A8S9ZFH2"/>
<accession>A0A8S9ZFH2</accession>
<sequence length="133" mass="15792">MLANADYLRSISDKCSFVLTIICTFFLLLLIRPLYKFSRERIPLLILFFKSCINILSLIVILSLYVTNYFLIFIPQKFKNNIFQYIIGPSYRMGLNASYLHMTILALNRFHAVFFAFSYQSTWKKRFILFISK</sequence>
<comment type="caution">
    <text evidence="2">The sequence shown here is derived from an EMBL/GenBank/DDBJ whole genome shotgun (WGS) entry which is preliminary data.</text>
</comment>
<name>A0A8S9ZFH2_9BILA</name>
<feature type="transmembrane region" description="Helical" evidence="1">
    <location>
        <begin position="99"/>
        <end position="119"/>
    </location>
</feature>
<proteinExistence type="predicted"/>
<gene>
    <name evidence="2" type="ORF">Mgra_00008582</name>
</gene>
<protein>
    <recommendedName>
        <fullName evidence="4">Serpentine receptor class gamma</fullName>
    </recommendedName>
</protein>
<dbReference type="EMBL" id="JABEBT010000115">
    <property type="protein sequence ID" value="KAF7631207.1"/>
    <property type="molecule type" value="Genomic_DNA"/>
</dbReference>
<keyword evidence="3" id="KW-1185">Reference proteome</keyword>
<keyword evidence="1" id="KW-1133">Transmembrane helix</keyword>
<feature type="transmembrane region" description="Helical" evidence="1">
    <location>
        <begin position="16"/>
        <end position="35"/>
    </location>
</feature>
<organism evidence="2 3">
    <name type="scientific">Meloidogyne graminicola</name>
    <dbReference type="NCBI Taxonomy" id="189291"/>
    <lineage>
        <taxon>Eukaryota</taxon>
        <taxon>Metazoa</taxon>
        <taxon>Ecdysozoa</taxon>
        <taxon>Nematoda</taxon>
        <taxon>Chromadorea</taxon>
        <taxon>Rhabditida</taxon>
        <taxon>Tylenchina</taxon>
        <taxon>Tylenchomorpha</taxon>
        <taxon>Tylenchoidea</taxon>
        <taxon>Meloidogynidae</taxon>
        <taxon>Meloidogyninae</taxon>
        <taxon>Meloidogyne</taxon>
    </lineage>
</organism>
<evidence type="ECO:0000256" key="1">
    <source>
        <dbReference type="SAM" id="Phobius"/>
    </source>
</evidence>
<evidence type="ECO:0008006" key="4">
    <source>
        <dbReference type="Google" id="ProtNLM"/>
    </source>
</evidence>
<evidence type="ECO:0000313" key="2">
    <source>
        <dbReference type="EMBL" id="KAF7631207.1"/>
    </source>
</evidence>
<evidence type="ECO:0000313" key="3">
    <source>
        <dbReference type="Proteomes" id="UP000605970"/>
    </source>
</evidence>
<keyword evidence="1" id="KW-0812">Transmembrane</keyword>
<dbReference type="Proteomes" id="UP000605970">
    <property type="component" value="Unassembled WGS sequence"/>
</dbReference>
<reference evidence="2" key="1">
    <citation type="journal article" date="2020" name="Ecol. Evol.">
        <title>Genome structure and content of the rice root-knot nematode (Meloidogyne graminicola).</title>
        <authorList>
            <person name="Phan N.T."/>
            <person name="Danchin E.G.J."/>
            <person name="Klopp C."/>
            <person name="Perfus-Barbeoch L."/>
            <person name="Kozlowski D.K."/>
            <person name="Koutsovoulos G.D."/>
            <person name="Lopez-Roques C."/>
            <person name="Bouchez O."/>
            <person name="Zahm M."/>
            <person name="Besnard G."/>
            <person name="Bellafiore S."/>
        </authorList>
    </citation>
    <scope>NUCLEOTIDE SEQUENCE</scope>
    <source>
        <strain evidence="2">VN-18</strain>
    </source>
</reference>
<keyword evidence="1" id="KW-0472">Membrane</keyword>
<feature type="transmembrane region" description="Helical" evidence="1">
    <location>
        <begin position="47"/>
        <end position="74"/>
    </location>
</feature>